<sequence>MVKYIFYFSYFLSYFTAALVVVSLRFPYIISKLIVYSIYIVNMFLLIYLLGKDELGKTENETVRALGGLLVIIGFFGLA</sequence>
<dbReference type="EMBL" id="CP104550">
    <property type="protein sequence ID" value="UXH32204.1"/>
    <property type="molecule type" value="Genomic_DNA"/>
</dbReference>
<keyword evidence="1" id="KW-0472">Membrane</keyword>
<evidence type="ECO:0000256" key="1">
    <source>
        <dbReference type="SAM" id="Phobius"/>
    </source>
</evidence>
<evidence type="ECO:0000313" key="2">
    <source>
        <dbReference type="EMBL" id="UXH32204.1"/>
    </source>
</evidence>
<protein>
    <submittedName>
        <fullName evidence="2">Uncharacterized protein</fullName>
    </submittedName>
</protein>
<accession>A0A9E7RXH0</accession>
<keyword evidence="1" id="KW-1133">Transmembrane helix</keyword>
<name>A0A9E7RXH0_METWO</name>
<dbReference type="RefSeq" id="WP_013295925.1">
    <property type="nucleotide sequence ID" value="NZ_CP104550.1"/>
</dbReference>
<dbReference type="GeneID" id="41327756"/>
<organism evidence="2">
    <name type="scientific">Methanothermobacter wolfeii</name>
    <name type="common">Methanobacterium wolfei</name>
    <dbReference type="NCBI Taxonomy" id="145261"/>
    <lineage>
        <taxon>Archaea</taxon>
        <taxon>Methanobacteriati</taxon>
        <taxon>Methanobacteriota</taxon>
        <taxon>Methanomada group</taxon>
        <taxon>Methanobacteria</taxon>
        <taxon>Methanobacteriales</taxon>
        <taxon>Methanobacteriaceae</taxon>
        <taxon>Methanothermobacter</taxon>
    </lineage>
</organism>
<gene>
    <name evidence="2" type="ORF">N5910_02640</name>
</gene>
<feature type="transmembrane region" description="Helical" evidence="1">
    <location>
        <begin position="6"/>
        <end position="26"/>
    </location>
</feature>
<proteinExistence type="predicted"/>
<keyword evidence="1" id="KW-0812">Transmembrane</keyword>
<dbReference type="AlphaFoldDB" id="A0A9E7RXH0"/>
<dbReference type="Proteomes" id="UP001065373">
    <property type="component" value="Chromosome"/>
</dbReference>
<feature type="transmembrane region" description="Helical" evidence="1">
    <location>
        <begin position="33"/>
        <end position="50"/>
    </location>
</feature>
<reference evidence="2" key="1">
    <citation type="submission" date="2022-09" db="EMBL/GenBank/DDBJ databases">
        <title>Characterization of three MwoI isoschizomers from sequenced genome and metagenomes.</title>
        <authorList>
            <person name="Fomenkov A."/>
            <person name="Xu S.Y."/>
            <person name="Roberts R.J."/>
        </authorList>
    </citation>
    <scope>NUCLEOTIDE SEQUENCE</scope>
    <source>
        <strain evidence="2">DSM 2970</strain>
    </source>
</reference>
<feature type="transmembrane region" description="Helical" evidence="1">
    <location>
        <begin position="62"/>
        <end position="78"/>
    </location>
</feature>